<evidence type="ECO:0000313" key="8">
    <source>
        <dbReference type="Proteomes" id="UP000433309"/>
    </source>
</evidence>
<dbReference type="AlphaFoldDB" id="A0A6I2L7W9"/>
<evidence type="ECO:0000256" key="6">
    <source>
        <dbReference type="SAM" id="SignalP"/>
    </source>
</evidence>
<keyword evidence="3 6" id="KW-0732">Signal</keyword>
<evidence type="ECO:0000313" key="7">
    <source>
        <dbReference type="EMBL" id="MRW92379.1"/>
    </source>
</evidence>
<dbReference type="PANTHER" id="PTHR38776:SF1">
    <property type="entry name" value="MLTA-INTERACTING PROTEIN-RELATED"/>
    <property type="match status" value="1"/>
</dbReference>
<name>A0A6I2L7W9_9BURK</name>
<comment type="subcellular location">
    <subcellularLocation>
        <location evidence="1">Cell outer membrane</location>
    </subcellularLocation>
</comment>
<comment type="similarity">
    <text evidence="2">Belongs to the MipA/OmpV family.</text>
</comment>
<keyword evidence="8" id="KW-1185">Reference proteome</keyword>
<feature type="chain" id="PRO_5026351242" description="MipA/OmpV family protein" evidence="6">
    <location>
        <begin position="25"/>
        <end position="265"/>
    </location>
</feature>
<organism evidence="7 8">
    <name type="scientific">Duganella guangzhouensis</name>
    <dbReference type="NCBI Taxonomy" id="2666084"/>
    <lineage>
        <taxon>Bacteria</taxon>
        <taxon>Pseudomonadati</taxon>
        <taxon>Pseudomonadota</taxon>
        <taxon>Betaproteobacteria</taxon>
        <taxon>Burkholderiales</taxon>
        <taxon>Oxalobacteraceae</taxon>
        <taxon>Telluria group</taxon>
        <taxon>Duganella</taxon>
    </lineage>
</organism>
<evidence type="ECO:0000256" key="1">
    <source>
        <dbReference type="ARBA" id="ARBA00004442"/>
    </source>
</evidence>
<evidence type="ECO:0008006" key="9">
    <source>
        <dbReference type="Google" id="ProtNLM"/>
    </source>
</evidence>
<dbReference type="PANTHER" id="PTHR38776">
    <property type="entry name" value="MLTA-INTERACTING PROTEIN-RELATED"/>
    <property type="match status" value="1"/>
</dbReference>
<sequence>MNNTAAFRTLIMAGSLAIASASHAQDNDPHTVGWNVVAGGGLAVMPTYEGSDKSRTIPTPFVRAVYDDMLSIGVDGVNAYWRLDGFRVGAGLTFNGGRKDHESNGIIQSGDDRLRGMGDISAAPGFKIFVADDIYGVNVSSAVTKFSGTDNKGVVANIGAGVPFKLSQDLTVTAHVDATWANRDYMQTFFGVTATQSANSGFSQFTPKSGLKDAEFGVRAEYRLDPHWFISANVGVKRLEGDAAKSPLIASKSQAVFMSVLGYRF</sequence>
<feature type="signal peptide" evidence="6">
    <location>
        <begin position="1"/>
        <end position="24"/>
    </location>
</feature>
<protein>
    <recommendedName>
        <fullName evidence="9">MipA/OmpV family protein</fullName>
    </recommendedName>
</protein>
<keyword evidence="5" id="KW-0998">Cell outer membrane</keyword>
<evidence type="ECO:0000256" key="5">
    <source>
        <dbReference type="ARBA" id="ARBA00023237"/>
    </source>
</evidence>
<reference evidence="7 8" key="1">
    <citation type="submission" date="2019-11" db="EMBL/GenBank/DDBJ databases">
        <title>Novel species isolated from a subtropical stream in China.</title>
        <authorList>
            <person name="Lu H."/>
        </authorList>
    </citation>
    <scope>NUCLEOTIDE SEQUENCE [LARGE SCALE GENOMIC DNA]</scope>
    <source>
        <strain evidence="7 8">FT80W</strain>
    </source>
</reference>
<comment type="caution">
    <text evidence="7">The sequence shown here is derived from an EMBL/GenBank/DDBJ whole genome shotgun (WGS) entry which is preliminary data.</text>
</comment>
<accession>A0A6I2L7W9</accession>
<evidence type="ECO:0000256" key="3">
    <source>
        <dbReference type="ARBA" id="ARBA00022729"/>
    </source>
</evidence>
<dbReference type="InterPro" id="IPR010583">
    <property type="entry name" value="MipA"/>
</dbReference>
<dbReference type="Proteomes" id="UP000433309">
    <property type="component" value="Unassembled WGS sequence"/>
</dbReference>
<keyword evidence="4" id="KW-0472">Membrane</keyword>
<proteinExistence type="inferred from homology"/>
<evidence type="ECO:0000256" key="4">
    <source>
        <dbReference type="ARBA" id="ARBA00023136"/>
    </source>
</evidence>
<dbReference type="RefSeq" id="WP_154379717.1">
    <property type="nucleotide sequence ID" value="NZ_WKJK01000011.1"/>
</dbReference>
<gene>
    <name evidence="7" type="ORF">GJ699_20490</name>
</gene>
<dbReference type="EMBL" id="WKJK01000011">
    <property type="protein sequence ID" value="MRW92379.1"/>
    <property type="molecule type" value="Genomic_DNA"/>
</dbReference>
<evidence type="ECO:0000256" key="2">
    <source>
        <dbReference type="ARBA" id="ARBA00005722"/>
    </source>
</evidence>
<dbReference type="GO" id="GO:0009279">
    <property type="term" value="C:cell outer membrane"/>
    <property type="evidence" value="ECO:0007669"/>
    <property type="project" value="UniProtKB-SubCell"/>
</dbReference>
<dbReference type="Pfam" id="PF06629">
    <property type="entry name" value="MipA"/>
    <property type="match status" value="1"/>
</dbReference>